<keyword evidence="2" id="KW-1185">Reference proteome</keyword>
<dbReference type="Gene3D" id="3.30.1370.50">
    <property type="entry name" value="R3H-like domain"/>
    <property type="match status" value="1"/>
</dbReference>
<sequence length="276" mass="31040">PPCLIEDELCKQVCTSPRESCGHPCAAQCHEGECPKVPCKSKLRIYCPCGRKSEDAICLKGGDKMDVAQAYQRFTTKNLAEKIKGLQGGQTVDISGLMNLDERKSQLDCDDECARQQRNRALAEALGISRPDTPEVVQYPHFVEEHGRANMKFVYFVEDALDYLVKNVAKVQSQQLSHSFAPMNNKSRRFIHELATMYGCTSISYDQEPNRNSVVTANKDSRCPRVKLSSQLQRQMNPQPPPPVPVLPEQGIGNVKFIERRKSQEMATVDYFADDL</sequence>
<dbReference type="AlphaFoldDB" id="A0A6S7L271"/>
<dbReference type="SUPFAM" id="SSF82708">
    <property type="entry name" value="R3H domain"/>
    <property type="match status" value="1"/>
</dbReference>
<name>A0A6S7L271_PARCT</name>
<comment type="caution">
    <text evidence="1">The sequence shown here is derived from an EMBL/GenBank/DDBJ whole genome shotgun (WGS) entry which is preliminary data.</text>
</comment>
<dbReference type="InterPro" id="IPR036867">
    <property type="entry name" value="R3H_dom_sf"/>
</dbReference>
<dbReference type="InterPro" id="IPR001374">
    <property type="entry name" value="R3H_dom"/>
</dbReference>
<gene>
    <name evidence="1" type="ORF">PACLA_8A019404</name>
</gene>
<accession>A0A6S7L271</accession>
<dbReference type="OrthoDB" id="6512771at2759"/>
<dbReference type="EMBL" id="CACRXK020018453">
    <property type="protein sequence ID" value="CAB4032502.1"/>
    <property type="molecule type" value="Genomic_DNA"/>
</dbReference>
<evidence type="ECO:0000313" key="1">
    <source>
        <dbReference type="EMBL" id="CAB4032502.1"/>
    </source>
</evidence>
<organism evidence="1 2">
    <name type="scientific">Paramuricea clavata</name>
    <name type="common">Red gorgonian</name>
    <name type="synonym">Violescent sea-whip</name>
    <dbReference type="NCBI Taxonomy" id="317549"/>
    <lineage>
        <taxon>Eukaryota</taxon>
        <taxon>Metazoa</taxon>
        <taxon>Cnidaria</taxon>
        <taxon>Anthozoa</taxon>
        <taxon>Octocorallia</taxon>
        <taxon>Malacalcyonacea</taxon>
        <taxon>Plexauridae</taxon>
        <taxon>Paramuricea</taxon>
    </lineage>
</organism>
<dbReference type="CDD" id="cd06008">
    <property type="entry name" value="NF-X1-zinc-finger"/>
    <property type="match status" value="1"/>
</dbReference>
<protein>
    <submittedName>
        <fullName evidence="1">Transcriptional repressor NF-X1-like</fullName>
    </submittedName>
</protein>
<dbReference type="Proteomes" id="UP001152795">
    <property type="component" value="Unassembled WGS sequence"/>
</dbReference>
<dbReference type="PANTHER" id="PTHR12360">
    <property type="entry name" value="NUCLEAR TRANSCRIPTION FACTOR, X-BOX BINDING 1 NFX1"/>
    <property type="match status" value="1"/>
</dbReference>
<dbReference type="SMART" id="SM00393">
    <property type="entry name" value="R3H"/>
    <property type="match status" value="1"/>
</dbReference>
<evidence type="ECO:0000313" key="2">
    <source>
        <dbReference type="Proteomes" id="UP001152795"/>
    </source>
</evidence>
<dbReference type="Pfam" id="PF01424">
    <property type="entry name" value="R3H"/>
    <property type="match status" value="1"/>
</dbReference>
<dbReference type="GO" id="GO:0005634">
    <property type="term" value="C:nucleus"/>
    <property type="evidence" value="ECO:0007669"/>
    <property type="project" value="TreeGrafter"/>
</dbReference>
<dbReference type="GO" id="GO:0000122">
    <property type="term" value="P:negative regulation of transcription by RNA polymerase II"/>
    <property type="evidence" value="ECO:0007669"/>
    <property type="project" value="TreeGrafter"/>
</dbReference>
<dbReference type="PROSITE" id="PS51061">
    <property type="entry name" value="R3H"/>
    <property type="match status" value="1"/>
</dbReference>
<proteinExistence type="predicted"/>
<dbReference type="GO" id="GO:0000977">
    <property type="term" value="F:RNA polymerase II transcription regulatory region sequence-specific DNA binding"/>
    <property type="evidence" value="ECO:0007669"/>
    <property type="project" value="TreeGrafter"/>
</dbReference>
<feature type="non-terminal residue" evidence="1">
    <location>
        <position position="276"/>
    </location>
</feature>
<reference evidence="1" key="1">
    <citation type="submission" date="2020-04" db="EMBL/GenBank/DDBJ databases">
        <authorList>
            <person name="Alioto T."/>
            <person name="Alioto T."/>
            <person name="Gomez Garrido J."/>
        </authorList>
    </citation>
    <scope>NUCLEOTIDE SEQUENCE</scope>
    <source>
        <strain evidence="1">A484AB</strain>
    </source>
</reference>
<dbReference type="InterPro" id="IPR034078">
    <property type="entry name" value="NFX1_fam"/>
</dbReference>
<dbReference type="GO" id="GO:0000981">
    <property type="term" value="F:DNA-binding transcription factor activity, RNA polymerase II-specific"/>
    <property type="evidence" value="ECO:0007669"/>
    <property type="project" value="TreeGrafter"/>
</dbReference>
<dbReference type="PANTHER" id="PTHR12360:SF12">
    <property type="entry name" value="TRANSCRIPTIONAL REPRESSOR NF-X1"/>
    <property type="match status" value="1"/>
</dbReference>